<dbReference type="InterPro" id="IPR036271">
    <property type="entry name" value="Tet_transcr_reg_TetR-rel_C_sf"/>
</dbReference>
<evidence type="ECO:0000256" key="2">
    <source>
        <dbReference type="ARBA" id="ARBA00023125"/>
    </source>
</evidence>
<dbReference type="InterPro" id="IPR050109">
    <property type="entry name" value="HTH-type_TetR-like_transc_reg"/>
</dbReference>
<dbReference type="InterPro" id="IPR001647">
    <property type="entry name" value="HTH_TetR"/>
</dbReference>
<protein>
    <submittedName>
        <fullName evidence="6">TetR/AcrR family transcriptional regulator</fullName>
    </submittedName>
</protein>
<evidence type="ECO:0000256" key="1">
    <source>
        <dbReference type="ARBA" id="ARBA00023015"/>
    </source>
</evidence>
<name>A0ABS5LAG6_9BACI</name>
<organism evidence="6 7">
    <name type="scientific">Metabacillus flavus</name>
    <dbReference type="NCBI Taxonomy" id="2823519"/>
    <lineage>
        <taxon>Bacteria</taxon>
        <taxon>Bacillati</taxon>
        <taxon>Bacillota</taxon>
        <taxon>Bacilli</taxon>
        <taxon>Bacillales</taxon>
        <taxon>Bacillaceae</taxon>
        <taxon>Metabacillus</taxon>
    </lineage>
</organism>
<evidence type="ECO:0000256" key="3">
    <source>
        <dbReference type="ARBA" id="ARBA00023163"/>
    </source>
</evidence>
<dbReference type="PROSITE" id="PS50977">
    <property type="entry name" value="HTH_TETR_2"/>
    <property type="match status" value="1"/>
</dbReference>
<dbReference type="SUPFAM" id="SSF48498">
    <property type="entry name" value="Tetracyclin repressor-like, C-terminal domain"/>
    <property type="match status" value="1"/>
</dbReference>
<evidence type="ECO:0000259" key="5">
    <source>
        <dbReference type="PROSITE" id="PS50977"/>
    </source>
</evidence>
<dbReference type="InterPro" id="IPR009057">
    <property type="entry name" value="Homeodomain-like_sf"/>
</dbReference>
<dbReference type="EMBL" id="JAGVRK010000001">
    <property type="protein sequence ID" value="MBS2967721.1"/>
    <property type="molecule type" value="Genomic_DNA"/>
</dbReference>
<dbReference type="PANTHER" id="PTHR30055:SF238">
    <property type="entry name" value="MYCOFACTOCIN BIOSYNTHESIS TRANSCRIPTIONAL REGULATOR MFTR-RELATED"/>
    <property type="match status" value="1"/>
</dbReference>
<keyword evidence="7" id="KW-1185">Reference proteome</keyword>
<feature type="domain" description="HTH tetR-type" evidence="5">
    <location>
        <begin position="1"/>
        <end position="60"/>
    </location>
</feature>
<dbReference type="RefSeq" id="WP_211556379.1">
    <property type="nucleotide sequence ID" value="NZ_JAGVRK010000001.1"/>
</dbReference>
<evidence type="ECO:0000313" key="6">
    <source>
        <dbReference type="EMBL" id="MBS2967721.1"/>
    </source>
</evidence>
<keyword evidence="1" id="KW-0805">Transcription regulation</keyword>
<dbReference type="Pfam" id="PF00440">
    <property type="entry name" value="TetR_N"/>
    <property type="match status" value="1"/>
</dbReference>
<accession>A0ABS5LAG6</accession>
<comment type="caution">
    <text evidence="6">The sequence shown here is derived from an EMBL/GenBank/DDBJ whole genome shotgun (WGS) entry which is preliminary data.</text>
</comment>
<reference evidence="6 7" key="1">
    <citation type="submission" date="2021-04" db="EMBL/GenBank/DDBJ databases">
        <title>Metabacillus sp. strain KIGAM252 whole genome sequence.</title>
        <authorList>
            <person name="Seo M.-J."/>
            <person name="Cho E.-S."/>
            <person name="Hwang C.Y."/>
            <person name="Yoon D.J."/>
        </authorList>
    </citation>
    <scope>NUCLEOTIDE SEQUENCE [LARGE SCALE GENOMIC DNA]</scope>
    <source>
        <strain evidence="6 7">KIGAM252</strain>
    </source>
</reference>
<dbReference type="PANTHER" id="PTHR30055">
    <property type="entry name" value="HTH-TYPE TRANSCRIPTIONAL REGULATOR RUTR"/>
    <property type="match status" value="1"/>
</dbReference>
<dbReference type="Proteomes" id="UP000682403">
    <property type="component" value="Unassembled WGS sequence"/>
</dbReference>
<keyword evidence="3" id="KW-0804">Transcription</keyword>
<dbReference type="PRINTS" id="PR00455">
    <property type="entry name" value="HTHTETR"/>
</dbReference>
<proteinExistence type="predicted"/>
<feature type="DNA-binding region" description="H-T-H motif" evidence="4">
    <location>
        <begin position="23"/>
        <end position="42"/>
    </location>
</feature>
<evidence type="ECO:0000256" key="4">
    <source>
        <dbReference type="PROSITE-ProRule" id="PRU00335"/>
    </source>
</evidence>
<dbReference type="SUPFAM" id="SSF46689">
    <property type="entry name" value="Homeodomain-like"/>
    <property type="match status" value="1"/>
</dbReference>
<dbReference type="Gene3D" id="1.10.10.60">
    <property type="entry name" value="Homeodomain-like"/>
    <property type="match status" value="1"/>
</dbReference>
<keyword evidence="2 4" id="KW-0238">DNA-binding</keyword>
<gene>
    <name evidence="6" type="ORF">J9317_02895</name>
</gene>
<sequence>MTAEELKQKALMVFSQHGYEGASLSLIADEAGIKKQSIYSHFKSKDELFLKAAEDVFQNELDRALSNINHGSESNLKETLYQFLADYVEKYEQNPETRFWLRISFFPPGHLYDSVMVQVYRHLDTLEEALTGLFAQAEIRANPEQAAIAFLGVLDSMFVEMLYGGKERQVKRLDASWNIFWNGIAMEGSR</sequence>
<dbReference type="Gene3D" id="1.10.357.10">
    <property type="entry name" value="Tetracycline Repressor, domain 2"/>
    <property type="match status" value="1"/>
</dbReference>
<evidence type="ECO:0000313" key="7">
    <source>
        <dbReference type="Proteomes" id="UP000682403"/>
    </source>
</evidence>